<dbReference type="InterPro" id="IPR019734">
    <property type="entry name" value="TPR_rpt"/>
</dbReference>
<evidence type="ECO:0000313" key="5">
    <source>
        <dbReference type="Proteomes" id="UP000006671"/>
    </source>
</evidence>
<dbReference type="InParanoid" id="D2VFE9"/>
<dbReference type="AlphaFoldDB" id="D2VFE9"/>
<gene>
    <name evidence="4" type="ORF">NAEGRDRAFT_49098</name>
</gene>
<dbReference type="InterPro" id="IPR002885">
    <property type="entry name" value="PPR_rpt"/>
</dbReference>
<dbReference type="VEuPathDB" id="AmoebaDB:NAEGRDRAFT_49098"/>
<dbReference type="STRING" id="5762.D2VFE9"/>
<dbReference type="OrthoDB" id="42736at2759"/>
<accession>D2VFE9</accession>
<reference evidence="4 5" key="1">
    <citation type="journal article" date="2010" name="Cell">
        <title>The genome of Naegleria gruberi illuminates early eukaryotic versatility.</title>
        <authorList>
            <person name="Fritz-Laylin L.K."/>
            <person name="Prochnik S.E."/>
            <person name="Ginger M.L."/>
            <person name="Dacks J.B."/>
            <person name="Carpenter M.L."/>
            <person name="Field M.C."/>
            <person name="Kuo A."/>
            <person name="Paredez A."/>
            <person name="Chapman J."/>
            <person name="Pham J."/>
            <person name="Shu S."/>
            <person name="Neupane R."/>
            <person name="Cipriano M."/>
            <person name="Mancuso J."/>
            <person name="Tu H."/>
            <person name="Salamov A."/>
            <person name="Lindquist E."/>
            <person name="Shapiro H."/>
            <person name="Lucas S."/>
            <person name="Grigoriev I.V."/>
            <person name="Cande W.Z."/>
            <person name="Fulton C."/>
            <person name="Rokhsar D.S."/>
            <person name="Dawson S.C."/>
        </authorList>
    </citation>
    <scope>NUCLEOTIDE SEQUENCE [LARGE SCALE GENOMIC DNA]</scope>
    <source>
        <strain evidence="4 5">NEG-M</strain>
    </source>
</reference>
<dbReference type="GeneID" id="8853339"/>
<feature type="repeat" description="PPR" evidence="3">
    <location>
        <begin position="162"/>
        <end position="192"/>
    </location>
</feature>
<dbReference type="PANTHER" id="PTHR47447">
    <property type="entry name" value="OS03G0856100 PROTEIN"/>
    <property type="match status" value="1"/>
</dbReference>
<dbReference type="PANTHER" id="PTHR47447:SF17">
    <property type="entry name" value="OS12G0638900 PROTEIN"/>
    <property type="match status" value="1"/>
</dbReference>
<keyword evidence="1" id="KW-0677">Repeat</keyword>
<keyword evidence="5" id="KW-1185">Reference proteome</keyword>
<evidence type="ECO:0000256" key="3">
    <source>
        <dbReference type="PROSITE-ProRule" id="PRU00708"/>
    </source>
</evidence>
<organism evidence="5">
    <name type="scientific">Naegleria gruberi</name>
    <name type="common">Amoeba</name>
    <dbReference type="NCBI Taxonomy" id="5762"/>
    <lineage>
        <taxon>Eukaryota</taxon>
        <taxon>Discoba</taxon>
        <taxon>Heterolobosea</taxon>
        <taxon>Tetramitia</taxon>
        <taxon>Eutetramitia</taxon>
        <taxon>Vahlkampfiidae</taxon>
        <taxon>Naegleria</taxon>
    </lineage>
</organism>
<evidence type="ECO:0000313" key="4">
    <source>
        <dbReference type="EMBL" id="EFC44451.1"/>
    </source>
</evidence>
<name>D2VFE9_NAEGR</name>
<dbReference type="Proteomes" id="UP000006671">
    <property type="component" value="Unassembled WGS sequence"/>
</dbReference>
<dbReference type="PROSITE" id="PS51375">
    <property type="entry name" value="PPR"/>
    <property type="match status" value="1"/>
</dbReference>
<feature type="repeat" description="TPR" evidence="2">
    <location>
        <begin position="163"/>
        <end position="196"/>
    </location>
</feature>
<proteinExistence type="predicted"/>
<sequence length="445" mass="52707">MRGFYKNVNNTLEGGSFKNRSSAQQQDETLSIKEFTRILKEKSRINNLSESEFEHYLGLFPSERYDNHIYNIIMSFYTKKCNYSKVEKTFEKIQHPDSFNLTELLKAYAYEGNVEKAEQIFSQIKYPDIHICNCMILLYSKQRSIGNVEKVVSLLRQKMAPNNYTYSLLLDAYFKVGDIEKAESTFQEAIQQSDNAQHKFIDTELVNALLSCFFNAGQYDKVEHYFNQYILGEKLEEFDSEKKKGIIKSPIGVIPNQRTIVTMLSTYHNTKDEQKFESLLKVMNYFGVKSNEFIDTKLVHHFFNARKYEQVIEVYNNIRKFKEKYHYIFIRYFVQSFAALDRVENLMMYIQELEQQQRINTRNLHNIIYALALVKKADLGEAFYRKYYDETMDNDGKLRICNSLLLCYIRSGCFDKAALFYSKFPVKPDRNTERILAEKFDRKKK</sequence>
<evidence type="ECO:0000256" key="2">
    <source>
        <dbReference type="PROSITE-ProRule" id="PRU00339"/>
    </source>
</evidence>
<dbReference type="SUPFAM" id="SSF48452">
    <property type="entry name" value="TPR-like"/>
    <property type="match status" value="1"/>
</dbReference>
<dbReference type="OMA" id="RYDNTIN"/>
<evidence type="ECO:0000256" key="1">
    <source>
        <dbReference type="ARBA" id="ARBA00022737"/>
    </source>
</evidence>
<dbReference type="EMBL" id="GG738868">
    <property type="protein sequence ID" value="EFC44451.1"/>
    <property type="molecule type" value="Genomic_DNA"/>
</dbReference>
<dbReference type="InterPro" id="IPR011990">
    <property type="entry name" value="TPR-like_helical_dom_sf"/>
</dbReference>
<keyword evidence="2" id="KW-0802">TPR repeat</keyword>
<dbReference type="NCBIfam" id="TIGR00756">
    <property type="entry name" value="PPR"/>
    <property type="match status" value="1"/>
</dbReference>
<protein>
    <submittedName>
        <fullName evidence="4">Predicted protein</fullName>
    </submittedName>
</protein>
<dbReference type="Pfam" id="PF01535">
    <property type="entry name" value="PPR"/>
    <property type="match status" value="4"/>
</dbReference>
<dbReference type="KEGG" id="ngr:NAEGRDRAFT_49098"/>
<dbReference type="eggNOG" id="KOG4197">
    <property type="taxonomic scope" value="Eukaryota"/>
</dbReference>
<dbReference type="PROSITE" id="PS50005">
    <property type="entry name" value="TPR"/>
    <property type="match status" value="1"/>
</dbReference>
<dbReference type="RefSeq" id="XP_002677195.1">
    <property type="nucleotide sequence ID" value="XM_002677149.1"/>
</dbReference>
<dbReference type="Gene3D" id="1.25.40.10">
    <property type="entry name" value="Tetratricopeptide repeat domain"/>
    <property type="match status" value="2"/>
</dbReference>